<gene>
    <name evidence="5" type="ORF">SAMN02910297_00707</name>
    <name evidence="4" type="ORF">YLM1_0967</name>
</gene>
<organism evidence="4 6">
    <name type="scientific">Methanobrevibacter olleyae</name>
    <dbReference type="NCBI Taxonomy" id="294671"/>
    <lineage>
        <taxon>Archaea</taxon>
        <taxon>Methanobacteriati</taxon>
        <taxon>Methanobacteriota</taxon>
        <taxon>Methanomada group</taxon>
        <taxon>Methanobacteria</taxon>
        <taxon>Methanobacteriales</taxon>
        <taxon>Methanobacteriaceae</taxon>
        <taxon>Methanobrevibacter</taxon>
    </lineage>
</organism>
<keyword evidence="1 5" id="KW-0645">Protease</keyword>
<sequence length="417" mass="47202">MVELLAPAGNFISLTSALKNGADAVYIGLEEANMRINASNFSLEDIKKASEITKEYGAKLYVCTNTIMKDKDIERLKEQLPYIKEYGADGIILSDISLIDLAIENGLEAHISVQENTSNFYALKTLEKLGAKRAILSRELSLEEIKEIIQKLKENSTIETEVFIHGAMCMAISGRCFLSYALYGRSANCGDCLQPCRKEWKLSFEEDENDDVINTSESEDESFIISHSYDGSYRTNFFSPKDMALIEHIPELIEAGIDSFKIEGRARSPDYVAMAVKVYREAIDLYQKDPKSYQYNPKWMENLMKVFNRGYDTGFYFNIPHEISENNQSKFIKKDIAKVVNYYNKIKVAELKIWDDLAVGDEIMIQGPSTGSITHFIDSMQIDGKAIEKAEKGSNVAIAIDEKLRESDFVYKLIPRG</sequence>
<dbReference type="GO" id="GO:0008233">
    <property type="term" value="F:peptidase activity"/>
    <property type="evidence" value="ECO:0007669"/>
    <property type="project" value="UniProtKB-KW"/>
</dbReference>
<reference evidence="6" key="2">
    <citation type="submission" date="2016-02" db="EMBL/GenBank/DDBJ databases">
        <title>The draft genome sequence of the rumen methanogen Methanobrevibacter olleyae YLM1.</title>
        <authorList>
            <consortium name="New Zealand Agricultural Greenhouse Gas Research Centre/Pastoral Greenhouse Gas Research Consortium"/>
            <person name="Kelly W.J."/>
            <person name="Li D."/>
            <person name="Lambie S.C."/>
            <person name="Attwood G.T."/>
            <person name="Altermann E."/>
            <person name="Leahy S.C."/>
        </authorList>
    </citation>
    <scope>NUCLEOTIDE SEQUENCE [LARGE SCALE GENOMIC DNA]</scope>
    <source>
        <strain evidence="6">YLM1</strain>
    </source>
</reference>
<dbReference type="PANTHER" id="PTHR30217">
    <property type="entry name" value="PEPTIDASE U32 FAMILY"/>
    <property type="match status" value="1"/>
</dbReference>
<reference evidence="5" key="4">
    <citation type="submission" date="2016-10" db="EMBL/GenBank/DDBJ databases">
        <authorList>
            <person name="de Groot N.N."/>
        </authorList>
    </citation>
    <scope>NUCLEOTIDE SEQUENCE [LARGE SCALE GENOMIC DNA]</scope>
    <source>
        <strain evidence="5">DSM 16632</strain>
    </source>
</reference>
<evidence type="ECO:0000313" key="6">
    <source>
        <dbReference type="Proteomes" id="UP000066376"/>
    </source>
</evidence>
<proteinExistence type="inferred from homology"/>
<comment type="similarity">
    <text evidence="3">Belongs to the peptidase U32 family.</text>
</comment>
<dbReference type="GeneID" id="28489267"/>
<dbReference type="Pfam" id="PF01136">
    <property type="entry name" value="Peptidase_U32"/>
    <property type="match status" value="1"/>
</dbReference>
<evidence type="ECO:0000256" key="3">
    <source>
        <dbReference type="ARBA" id="ARBA00038374"/>
    </source>
</evidence>
<dbReference type="PANTHER" id="PTHR30217:SF6">
    <property type="entry name" value="TRNA HYDROXYLATION PROTEIN P"/>
    <property type="match status" value="1"/>
</dbReference>
<keyword evidence="2" id="KW-0378">Hydrolase</keyword>
<dbReference type="InterPro" id="IPR001539">
    <property type="entry name" value="Peptidase_U32"/>
</dbReference>
<dbReference type="GO" id="GO:0006508">
    <property type="term" value="P:proteolysis"/>
    <property type="evidence" value="ECO:0007669"/>
    <property type="project" value="UniProtKB-KW"/>
</dbReference>
<dbReference type="RefSeq" id="WP_067146839.1">
    <property type="nucleotide sequence ID" value="NZ_CP014265.1"/>
</dbReference>
<accession>A0A126R0C5</accession>
<evidence type="ECO:0000313" key="4">
    <source>
        <dbReference type="EMBL" id="AMK15524.1"/>
    </source>
</evidence>
<dbReference type="EMBL" id="FOTL01000008">
    <property type="protein sequence ID" value="SFL37224.1"/>
    <property type="molecule type" value="Genomic_DNA"/>
</dbReference>
<protein>
    <submittedName>
        <fullName evidence="4">Peptidase U32 family</fullName>
    </submittedName>
    <submittedName>
        <fullName evidence="5">Putative protease</fullName>
    </submittedName>
</protein>
<dbReference type="AlphaFoldDB" id="A0A126R0C5"/>
<dbReference type="InterPro" id="IPR036822">
    <property type="entry name" value="CutC-like_dom_sf"/>
</dbReference>
<dbReference type="KEGG" id="mol:YLM1_0967"/>
<name>A0A126R0C5_METOL</name>
<dbReference type="PROSITE" id="PS01276">
    <property type="entry name" value="PEPTIDASE_U32"/>
    <property type="match status" value="1"/>
</dbReference>
<evidence type="ECO:0000256" key="2">
    <source>
        <dbReference type="ARBA" id="ARBA00022801"/>
    </source>
</evidence>
<dbReference type="SUPFAM" id="SSF110395">
    <property type="entry name" value="CutC-like"/>
    <property type="match status" value="1"/>
</dbReference>
<evidence type="ECO:0000313" key="5">
    <source>
        <dbReference type="EMBL" id="SFL37224.1"/>
    </source>
</evidence>
<evidence type="ECO:0000313" key="7">
    <source>
        <dbReference type="Proteomes" id="UP000183442"/>
    </source>
</evidence>
<dbReference type="EMBL" id="CP014265">
    <property type="protein sequence ID" value="AMK15524.1"/>
    <property type="molecule type" value="Genomic_DNA"/>
</dbReference>
<dbReference type="PATRIC" id="fig|294671.3.peg.1014"/>
<dbReference type="Proteomes" id="UP000183442">
    <property type="component" value="Unassembled WGS sequence"/>
</dbReference>
<reference evidence="4 6" key="1">
    <citation type="journal article" date="2016" name="Genome Announc.">
        <title>Draft Genome Sequence of the Rumen Methanogen Methanobrevibacter olleyae YLM1.</title>
        <authorList>
            <person name="Kelly W.J."/>
            <person name="Li D."/>
            <person name="Lambie S.C."/>
            <person name="Cox F."/>
            <person name="Attwood G.T."/>
            <person name="Altermann E."/>
            <person name="Leahy S.C."/>
        </authorList>
    </citation>
    <scope>NUCLEOTIDE SEQUENCE [LARGE SCALE GENOMIC DNA]</scope>
    <source>
        <strain evidence="4 6">YLM1</strain>
    </source>
</reference>
<keyword evidence="6" id="KW-1185">Reference proteome</keyword>
<reference evidence="7" key="3">
    <citation type="submission" date="2016-10" db="EMBL/GenBank/DDBJ databases">
        <authorList>
            <person name="Varghese N."/>
        </authorList>
    </citation>
    <scope>NUCLEOTIDE SEQUENCE [LARGE SCALE GENOMIC DNA]</scope>
    <source>
        <strain evidence="7">DSM 16632</strain>
    </source>
</reference>
<dbReference type="OrthoDB" id="51464at2157"/>
<dbReference type="STRING" id="294671.YLM1_0967"/>
<dbReference type="Proteomes" id="UP000066376">
    <property type="component" value="Chromosome"/>
</dbReference>
<evidence type="ECO:0000256" key="1">
    <source>
        <dbReference type="ARBA" id="ARBA00022670"/>
    </source>
</evidence>
<dbReference type="InterPro" id="IPR051454">
    <property type="entry name" value="RNA/ubiquinone_mod_enzymes"/>
</dbReference>